<gene>
    <name evidence="2" type="ORF">B0T18DRAFT_406743</name>
</gene>
<evidence type="ECO:0000313" key="2">
    <source>
        <dbReference type="EMBL" id="KAK0749454.1"/>
    </source>
</evidence>
<sequence length="110" mass="12066">MLAKGASETSFVLLASASLRVWAYLLNFNCSESRRRCRQSSHDDGQGLSSPTRRPVDSFQCCRQHGGVLHIADAGVEGLCGFQAPSFRPSMILFDASDGRQAVVEWMAQE</sequence>
<name>A0AA40F1W0_9PEZI</name>
<proteinExistence type="predicted"/>
<comment type="caution">
    <text evidence="2">The sequence shown here is derived from an EMBL/GenBank/DDBJ whole genome shotgun (WGS) entry which is preliminary data.</text>
</comment>
<dbReference type="EMBL" id="JAUKUD010000003">
    <property type="protein sequence ID" value="KAK0749454.1"/>
    <property type="molecule type" value="Genomic_DNA"/>
</dbReference>
<keyword evidence="3" id="KW-1185">Reference proteome</keyword>
<organism evidence="2 3">
    <name type="scientific">Schizothecium vesticola</name>
    <dbReference type="NCBI Taxonomy" id="314040"/>
    <lineage>
        <taxon>Eukaryota</taxon>
        <taxon>Fungi</taxon>
        <taxon>Dikarya</taxon>
        <taxon>Ascomycota</taxon>
        <taxon>Pezizomycotina</taxon>
        <taxon>Sordariomycetes</taxon>
        <taxon>Sordariomycetidae</taxon>
        <taxon>Sordariales</taxon>
        <taxon>Schizotheciaceae</taxon>
        <taxon>Schizothecium</taxon>
    </lineage>
</organism>
<reference evidence="2" key="1">
    <citation type="submission" date="2023-06" db="EMBL/GenBank/DDBJ databases">
        <title>Genome-scale phylogeny and comparative genomics of the fungal order Sordariales.</title>
        <authorList>
            <consortium name="Lawrence Berkeley National Laboratory"/>
            <person name="Hensen N."/>
            <person name="Bonometti L."/>
            <person name="Westerberg I."/>
            <person name="Brannstrom I.O."/>
            <person name="Guillou S."/>
            <person name="Cros-Aarteil S."/>
            <person name="Calhoun S."/>
            <person name="Haridas S."/>
            <person name="Kuo A."/>
            <person name="Mondo S."/>
            <person name="Pangilinan J."/>
            <person name="Riley R."/>
            <person name="LaButti K."/>
            <person name="Andreopoulos B."/>
            <person name="Lipzen A."/>
            <person name="Chen C."/>
            <person name="Yanf M."/>
            <person name="Daum C."/>
            <person name="Ng V."/>
            <person name="Clum A."/>
            <person name="Steindorff A."/>
            <person name="Ohm R."/>
            <person name="Martin F."/>
            <person name="Silar P."/>
            <person name="Natvig D."/>
            <person name="Lalanne C."/>
            <person name="Gautier V."/>
            <person name="Ament-velasquez S.L."/>
            <person name="Kruys A."/>
            <person name="Hutchinson M.I."/>
            <person name="Powell A.J."/>
            <person name="Barry K."/>
            <person name="Miller A.N."/>
            <person name="Grigoriev I.V."/>
            <person name="Debuchy R."/>
            <person name="Gladieux P."/>
            <person name="Thoren M.H."/>
            <person name="Johannesson H."/>
        </authorList>
    </citation>
    <scope>NUCLEOTIDE SEQUENCE</scope>
    <source>
        <strain evidence="2">SMH3187-1</strain>
    </source>
</reference>
<keyword evidence="1" id="KW-0732">Signal</keyword>
<feature type="signal peptide" evidence="1">
    <location>
        <begin position="1"/>
        <end position="23"/>
    </location>
</feature>
<protein>
    <submittedName>
        <fullName evidence="2">Uncharacterized protein</fullName>
    </submittedName>
</protein>
<evidence type="ECO:0000313" key="3">
    <source>
        <dbReference type="Proteomes" id="UP001172155"/>
    </source>
</evidence>
<dbReference type="Proteomes" id="UP001172155">
    <property type="component" value="Unassembled WGS sequence"/>
</dbReference>
<dbReference type="AlphaFoldDB" id="A0AA40F1W0"/>
<evidence type="ECO:0000256" key="1">
    <source>
        <dbReference type="SAM" id="SignalP"/>
    </source>
</evidence>
<accession>A0AA40F1W0</accession>
<feature type="chain" id="PRO_5041241839" evidence="1">
    <location>
        <begin position="24"/>
        <end position="110"/>
    </location>
</feature>